<dbReference type="PANTHER" id="PTHR43080:SF2">
    <property type="entry name" value="CBS DOMAIN-CONTAINING PROTEIN"/>
    <property type="match status" value="1"/>
</dbReference>
<keyword evidence="5" id="KW-1185">Reference proteome</keyword>
<dbReference type="InterPro" id="IPR044725">
    <property type="entry name" value="CBSX3_CBS_dom"/>
</dbReference>
<dbReference type="EMBL" id="CP121261">
    <property type="protein sequence ID" value="WFP10184.1"/>
    <property type="molecule type" value="Genomic_DNA"/>
</dbReference>
<evidence type="ECO:0000256" key="1">
    <source>
        <dbReference type="ARBA" id="ARBA00023122"/>
    </source>
</evidence>
<dbReference type="InterPro" id="IPR000644">
    <property type="entry name" value="CBS_dom"/>
</dbReference>
<dbReference type="InterPro" id="IPR046342">
    <property type="entry name" value="CBS_dom_sf"/>
</dbReference>
<keyword evidence="1 2" id="KW-0129">CBS domain</keyword>
<protein>
    <submittedName>
        <fullName evidence="4">CBS domain-containing protein</fullName>
    </submittedName>
</protein>
<dbReference type="InterPro" id="IPR051257">
    <property type="entry name" value="Diverse_CBS-Domain"/>
</dbReference>
<dbReference type="Gene3D" id="3.10.580.10">
    <property type="entry name" value="CBS-domain"/>
    <property type="match status" value="1"/>
</dbReference>
<evidence type="ECO:0000313" key="4">
    <source>
        <dbReference type="EMBL" id="WFP10184.1"/>
    </source>
</evidence>
<gene>
    <name evidence="4" type="ORF">P8T11_10020</name>
</gene>
<feature type="domain" description="CBS" evidence="3">
    <location>
        <begin position="12"/>
        <end position="68"/>
    </location>
</feature>
<dbReference type="CDD" id="cd04623">
    <property type="entry name" value="CBS_pair_bac_euk"/>
    <property type="match status" value="1"/>
</dbReference>
<evidence type="ECO:0000313" key="5">
    <source>
        <dbReference type="Proteomes" id="UP001214170"/>
    </source>
</evidence>
<accession>A0ABY8GZ71</accession>
<feature type="domain" description="CBS" evidence="3">
    <location>
        <begin position="77"/>
        <end position="132"/>
    </location>
</feature>
<evidence type="ECO:0000256" key="2">
    <source>
        <dbReference type="PROSITE-ProRule" id="PRU00703"/>
    </source>
</evidence>
<dbReference type="PROSITE" id="PS51371">
    <property type="entry name" value="CBS"/>
    <property type="match status" value="2"/>
</dbReference>
<reference evidence="4 5" key="1">
    <citation type="submission" date="2023-03" db="EMBL/GenBank/DDBJ databases">
        <title>Achromobacter spanius LIG8.</title>
        <authorList>
            <person name="Shrestha S."/>
        </authorList>
    </citation>
    <scope>NUCLEOTIDE SEQUENCE [LARGE SCALE GENOMIC DNA]</scope>
    <source>
        <strain evidence="4 5">LIG8</strain>
    </source>
</reference>
<dbReference type="Proteomes" id="UP001214170">
    <property type="component" value="Chromosome"/>
</dbReference>
<dbReference type="SUPFAM" id="SSF54631">
    <property type="entry name" value="CBS-domain pair"/>
    <property type="match status" value="1"/>
</dbReference>
<dbReference type="PANTHER" id="PTHR43080">
    <property type="entry name" value="CBS DOMAIN-CONTAINING PROTEIN CBSX3, MITOCHONDRIAL"/>
    <property type="match status" value="1"/>
</dbReference>
<proteinExistence type="predicted"/>
<organism evidence="4 5">
    <name type="scientific">Achromobacter spanius</name>
    <dbReference type="NCBI Taxonomy" id="217203"/>
    <lineage>
        <taxon>Bacteria</taxon>
        <taxon>Pseudomonadati</taxon>
        <taxon>Pseudomonadota</taxon>
        <taxon>Betaproteobacteria</taxon>
        <taxon>Burkholderiales</taxon>
        <taxon>Alcaligenaceae</taxon>
        <taxon>Achromobacter</taxon>
    </lineage>
</organism>
<sequence>MKTVAEILREKSNHSVVTVSPDSSVFDAIKTMAERGIGAVVVVEGETVLGMLSERDYARKVVLQDRSSRSTKVRDIMTDSVYYVGPADTREHCMAMMTERHFRHLPVIDKQKLIGLLSIGDLVKDVMSEQKFIIHELERYISGGHA</sequence>
<name>A0ABY8GZ71_9BURK</name>
<dbReference type="RefSeq" id="WP_268082080.1">
    <property type="nucleotide sequence ID" value="NZ_CP106885.1"/>
</dbReference>
<dbReference type="SMART" id="SM00116">
    <property type="entry name" value="CBS"/>
    <property type="match status" value="2"/>
</dbReference>
<dbReference type="Pfam" id="PF00571">
    <property type="entry name" value="CBS"/>
    <property type="match status" value="2"/>
</dbReference>
<evidence type="ECO:0000259" key="3">
    <source>
        <dbReference type="PROSITE" id="PS51371"/>
    </source>
</evidence>